<dbReference type="InterPro" id="IPR001451">
    <property type="entry name" value="Hexapep"/>
</dbReference>
<dbReference type="RefSeq" id="WP_369765681.1">
    <property type="nucleotide sequence ID" value="NZ_CP165627.1"/>
</dbReference>
<dbReference type="CDD" id="cd04647">
    <property type="entry name" value="LbH_MAT_like"/>
    <property type="match status" value="1"/>
</dbReference>
<name>A0AB39WMQ8_9FLAO</name>
<sequence length="186" mass="20782">MVPNRIALLHHKGHSIYRKIAFFVLRCRGLQVGKSSLIGKITCDWPNKLIIGHSCDIQDDVDFRIWHPYDDKCFIKLGDNVFIGHACEFVCNSSITIGNNCLIASKTTFNDTGHEFSRKENINRQPVTVKEIILKDDVWVGTSCVILQGVTIGKGAVIAAGSVVNKSIPEYEVWGGVPARFIKKRE</sequence>
<gene>
    <name evidence="1" type="ORF">AB3G32_01745</name>
</gene>
<accession>A0AB39WMQ8</accession>
<reference evidence="1" key="1">
    <citation type="submission" date="2024-07" db="EMBL/GenBank/DDBJ databases">
        <authorList>
            <person name="Biller S.J."/>
        </authorList>
    </citation>
    <scope>NUCLEOTIDE SEQUENCE</scope>
    <source>
        <strain evidence="1">WC2429</strain>
    </source>
</reference>
<dbReference type="AlphaFoldDB" id="A0AB39WMQ8"/>
<dbReference type="Gene3D" id="2.160.10.10">
    <property type="entry name" value="Hexapeptide repeat proteins"/>
    <property type="match status" value="1"/>
</dbReference>
<dbReference type="SUPFAM" id="SSF51161">
    <property type="entry name" value="Trimeric LpxA-like enzymes"/>
    <property type="match status" value="1"/>
</dbReference>
<dbReference type="InterPro" id="IPR011004">
    <property type="entry name" value="Trimer_LpxA-like_sf"/>
</dbReference>
<proteinExistence type="predicted"/>
<dbReference type="InterPro" id="IPR051159">
    <property type="entry name" value="Hexapeptide_acetyltransf"/>
</dbReference>
<dbReference type="EMBL" id="CP165627">
    <property type="protein sequence ID" value="XDV02395.1"/>
    <property type="molecule type" value="Genomic_DNA"/>
</dbReference>
<protein>
    <submittedName>
        <fullName evidence="1">DapH/DapD/GlmU-related protein</fullName>
    </submittedName>
</protein>
<dbReference type="Pfam" id="PF00132">
    <property type="entry name" value="Hexapep"/>
    <property type="match status" value="1"/>
</dbReference>
<dbReference type="Pfam" id="PF14602">
    <property type="entry name" value="Hexapep_2"/>
    <property type="match status" value="1"/>
</dbReference>
<evidence type="ECO:0000313" key="1">
    <source>
        <dbReference type="EMBL" id="XDV02395.1"/>
    </source>
</evidence>
<organism evidence="1">
    <name type="scientific">Flavobacterium sp. WC2429</name>
    <dbReference type="NCBI Taxonomy" id="3234140"/>
    <lineage>
        <taxon>Bacteria</taxon>
        <taxon>Pseudomonadati</taxon>
        <taxon>Bacteroidota</taxon>
        <taxon>Flavobacteriia</taxon>
        <taxon>Flavobacteriales</taxon>
        <taxon>Flavobacteriaceae</taxon>
        <taxon>Flavobacterium</taxon>
    </lineage>
</organism>
<dbReference type="PANTHER" id="PTHR23416:SF78">
    <property type="entry name" value="LIPOPOLYSACCHARIDE BIOSYNTHESIS O-ACETYL TRANSFERASE WBBJ-RELATED"/>
    <property type="match status" value="1"/>
</dbReference>
<dbReference type="PANTHER" id="PTHR23416">
    <property type="entry name" value="SIALIC ACID SYNTHASE-RELATED"/>
    <property type="match status" value="1"/>
</dbReference>